<evidence type="ECO:0000256" key="6">
    <source>
        <dbReference type="ARBA" id="ARBA00023315"/>
    </source>
</evidence>
<dbReference type="EC" id="2.3.1.225" evidence="7"/>
<keyword evidence="4 7" id="KW-1133">Transmembrane helix</keyword>
<evidence type="ECO:0000313" key="10">
    <source>
        <dbReference type="Proteomes" id="UP000002281"/>
    </source>
</evidence>
<keyword evidence="6 7" id="KW-0012">Acyltransferase</keyword>
<proteinExistence type="inferred from homology"/>
<keyword evidence="3 7" id="KW-0812">Transmembrane</keyword>
<evidence type="ECO:0000256" key="5">
    <source>
        <dbReference type="ARBA" id="ARBA00023136"/>
    </source>
</evidence>
<dbReference type="GO" id="GO:0005783">
    <property type="term" value="C:endoplasmic reticulum"/>
    <property type="evidence" value="ECO:0000318"/>
    <property type="project" value="GO_Central"/>
</dbReference>
<accession>A0A5F5PZ49</accession>
<dbReference type="PaxDb" id="9796-ENSECAP00000053660"/>
<comment type="similarity">
    <text evidence="7">Belongs to the DHHC palmitoyltransferase family.</text>
</comment>
<evidence type="ECO:0000313" key="9">
    <source>
        <dbReference type="Ensembl" id="ENSECAP00000053660.2"/>
    </source>
</evidence>
<evidence type="ECO:0000256" key="3">
    <source>
        <dbReference type="ARBA" id="ARBA00022692"/>
    </source>
</evidence>
<dbReference type="ExpressionAtlas" id="A0A5F5PZ49">
    <property type="expression patterns" value="baseline"/>
</dbReference>
<dbReference type="PANTHER" id="PTHR22883">
    <property type="entry name" value="ZINC FINGER DHHC DOMAIN CONTAINING PROTEIN"/>
    <property type="match status" value="1"/>
</dbReference>
<dbReference type="GeneTree" id="ENSGT00940000161784"/>
<dbReference type="PROSITE" id="PS50216">
    <property type="entry name" value="DHHC"/>
    <property type="match status" value="1"/>
</dbReference>
<sequence>MPLSRAGRPQGLLPWMIPSLCAALSAVMLLVLSGLFFAFPCRWLLQNGEWVYPIVTGPLFVLSFCSLIALNGSDPGILHQGSNELDPMMMPVVWVNHMAFHLQWCPKCRFHRPPRTHHCPRCNICVEDFDHHSRWVNNCIGHRNYRLYLLLVLSLCLYTLAVLVACVMVLVRTTHLPYGLDKIITYPPGWGPTLGERRRAGRAQVREQGAGFKARLLSSSAASWWLYPPPASWCLSSCCCSSRPGRLARLSAPTRARYVGPGEPGHWAVGGPLVPPGPPHLPLFLHCPGPHGLPSLEGASLALQTLIQLLWCLHWGSVSLSRLGALRPGPPVCQVAHAVF</sequence>
<reference evidence="9" key="2">
    <citation type="submission" date="2025-08" db="UniProtKB">
        <authorList>
            <consortium name="Ensembl"/>
        </authorList>
    </citation>
    <scope>IDENTIFICATION</scope>
    <source>
        <strain evidence="9">Thoroughbred</strain>
    </source>
</reference>
<feature type="transmembrane region" description="Helical" evidence="7">
    <location>
        <begin position="50"/>
        <end position="70"/>
    </location>
</feature>
<feature type="transmembrane region" description="Helical" evidence="7">
    <location>
        <begin position="12"/>
        <end position="38"/>
    </location>
</feature>
<dbReference type="GO" id="GO:0005794">
    <property type="term" value="C:Golgi apparatus"/>
    <property type="evidence" value="ECO:0000318"/>
    <property type="project" value="GO_Central"/>
</dbReference>
<reference evidence="9 10" key="1">
    <citation type="journal article" date="2009" name="Science">
        <title>Genome sequence, comparative analysis, and population genetics of the domestic horse.</title>
        <authorList>
            <consortium name="Broad Institute Genome Sequencing Platform"/>
            <consortium name="Broad Institute Whole Genome Assembly Team"/>
            <person name="Wade C.M."/>
            <person name="Giulotto E."/>
            <person name="Sigurdsson S."/>
            <person name="Zoli M."/>
            <person name="Gnerre S."/>
            <person name="Imsland F."/>
            <person name="Lear T.L."/>
            <person name="Adelson D.L."/>
            <person name="Bailey E."/>
            <person name="Bellone R.R."/>
            <person name="Bloecker H."/>
            <person name="Distl O."/>
            <person name="Edgar R.C."/>
            <person name="Garber M."/>
            <person name="Leeb T."/>
            <person name="Mauceli E."/>
            <person name="MacLeod J.N."/>
            <person name="Penedo M.C.T."/>
            <person name="Raison J.M."/>
            <person name="Sharpe T."/>
            <person name="Vogel J."/>
            <person name="Andersson L."/>
            <person name="Antczak D.F."/>
            <person name="Biagi T."/>
            <person name="Binns M.M."/>
            <person name="Chowdhary B.P."/>
            <person name="Coleman S.J."/>
            <person name="Della Valle G."/>
            <person name="Fryc S."/>
            <person name="Guerin G."/>
            <person name="Hasegawa T."/>
            <person name="Hill E.W."/>
            <person name="Jurka J."/>
            <person name="Kiialainen A."/>
            <person name="Lindgren G."/>
            <person name="Liu J."/>
            <person name="Magnani E."/>
            <person name="Mickelson J.R."/>
            <person name="Murray J."/>
            <person name="Nergadze S.G."/>
            <person name="Onofrio R."/>
            <person name="Pedroni S."/>
            <person name="Piras M.F."/>
            <person name="Raudsepp T."/>
            <person name="Rocchi M."/>
            <person name="Roeed K.H."/>
            <person name="Ryder O.A."/>
            <person name="Searle S."/>
            <person name="Skow L."/>
            <person name="Swinburne J.E."/>
            <person name="Syvaenen A.C."/>
            <person name="Tozaki T."/>
            <person name="Valberg S.J."/>
            <person name="Vaudin M."/>
            <person name="White J.R."/>
            <person name="Zody M.C."/>
            <person name="Lander E.S."/>
            <person name="Lindblad-Toh K."/>
        </authorList>
    </citation>
    <scope>NUCLEOTIDE SEQUENCE [LARGE SCALE GENOMIC DNA]</scope>
    <source>
        <strain evidence="9 10">Thoroughbred</strain>
    </source>
</reference>
<dbReference type="Bgee" id="ENSECAG00000036612">
    <property type="expression patterns" value="Expressed in testis and 15 other cell types or tissues"/>
</dbReference>
<feature type="domain" description="Palmitoyltransferase DHHC" evidence="8">
    <location>
        <begin position="102"/>
        <end position="175"/>
    </location>
</feature>
<comment type="catalytic activity">
    <reaction evidence="7">
        <text>L-cysteinyl-[protein] + hexadecanoyl-CoA = S-hexadecanoyl-L-cysteinyl-[protein] + CoA</text>
        <dbReference type="Rhea" id="RHEA:36683"/>
        <dbReference type="Rhea" id="RHEA-COMP:10131"/>
        <dbReference type="Rhea" id="RHEA-COMP:11032"/>
        <dbReference type="ChEBI" id="CHEBI:29950"/>
        <dbReference type="ChEBI" id="CHEBI:57287"/>
        <dbReference type="ChEBI" id="CHEBI:57379"/>
        <dbReference type="ChEBI" id="CHEBI:74151"/>
        <dbReference type="EC" id="2.3.1.225"/>
    </reaction>
</comment>
<dbReference type="GO" id="GO:0006612">
    <property type="term" value="P:protein targeting to membrane"/>
    <property type="evidence" value="ECO:0000318"/>
    <property type="project" value="GO_Central"/>
</dbReference>
<dbReference type="GO" id="GO:0019706">
    <property type="term" value="F:protein-cysteine S-palmitoyltransferase activity"/>
    <property type="evidence" value="ECO:0000318"/>
    <property type="project" value="GO_Central"/>
</dbReference>
<keyword evidence="10" id="KW-1185">Reference proteome</keyword>
<dbReference type="InterPro" id="IPR001594">
    <property type="entry name" value="Palmitoyltrfase_DHHC"/>
</dbReference>
<protein>
    <recommendedName>
        <fullName evidence="7">Palmitoyltransferase</fullName>
        <ecNumber evidence="7">2.3.1.225</ecNumber>
    </recommendedName>
</protein>
<keyword evidence="2 7" id="KW-0808">Transferase</keyword>
<dbReference type="PANTHER" id="PTHR22883:SF326">
    <property type="entry name" value="PALMITOYLTRANSFERASE ZDHHC19"/>
    <property type="match status" value="1"/>
</dbReference>
<dbReference type="GO" id="GO:0016020">
    <property type="term" value="C:membrane"/>
    <property type="evidence" value="ECO:0007669"/>
    <property type="project" value="UniProtKB-SubCell"/>
</dbReference>
<dbReference type="AlphaFoldDB" id="A0A5F5PZ49"/>
<dbReference type="Proteomes" id="UP000002281">
    <property type="component" value="Chromosome 5"/>
</dbReference>
<evidence type="ECO:0000256" key="2">
    <source>
        <dbReference type="ARBA" id="ARBA00022679"/>
    </source>
</evidence>
<keyword evidence="5 7" id="KW-0472">Membrane</keyword>
<dbReference type="Ensembl" id="ENSECAT00000071566.2">
    <property type="protein sequence ID" value="ENSECAP00000053660.2"/>
    <property type="gene ID" value="ENSECAG00000036612.3"/>
</dbReference>
<feature type="transmembrane region" description="Helical" evidence="7">
    <location>
        <begin position="147"/>
        <end position="171"/>
    </location>
</feature>
<dbReference type="InParanoid" id="A0A5F5PZ49"/>
<evidence type="ECO:0000256" key="4">
    <source>
        <dbReference type="ARBA" id="ARBA00022989"/>
    </source>
</evidence>
<evidence type="ECO:0000256" key="7">
    <source>
        <dbReference type="RuleBase" id="RU079119"/>
    </source>
</evidence>
<evidence type="ECO:0000259" key="8">
    <source>
        <dbReference type="Pfam" id="PF01529"/>
    </source>
</evidence>
<dbReference type="Pfam" id="PF01529">
    <property type="entry name" value="DHHC"/>
    <property type="match status" value="1"/>
</dbReference>
<organism evidence="9 10">
    <name type="scientific">Equus caballus</name>
    <name type="common">Horse</name>
    <dbReference type="NCBI Taxonomy" id="9796"/>
    <lineage>
        <taxon>Eukaryota</taxon>
        <taxon>Metazoa</taxon>
        <taxon>Chordata</taxon>
        <taxon>Craniata</taxon>
        <taxon>Vertebrata</taxon>
        <taxon>Euteleostomi</taxon>
        <taxon>Mammalia</taxon>
        <taxon>Eutheria</taxon>
        <taxon>Laurasiatheria</taxon>
        <taxon>Perissodactyla</taxon>
        <taxon>Equidae</taxon>
        <taxon>Equus</taxon>
    </lineage>
</organism>
<evidence type="ECO:0000256" key="1">
    <source>
        <dbReference type="ARBA" id="ARBA00004141"/>
    </source>
</evidence>
<reference evidence="9" key="3">
    <citation type="submission" date="2025-09" db="UniProtKB">
        <authorList>
            <consortium name="Ensembl"/>
        </authorList>
    </citation>
    <scope>IDENTIFICATION</scope>
    <source>
        <strain evidence="9">Thoroughbred</strain>
    </source>
</reference>
<name>A0A5F5PZ49_HORSE</name>
<comment type="subcellular location">
    <subcellularLocation>
        <location evidence="1">Membrane</location>
        <topology evidence="1">Multi-pass membrane protein</topology>
    </subcellularLocation>
</comment>
<dbReference type="InterPro" id="IPR039859">
    <property type="entry name" value="PFA4/ZDH16/20/ERF2-like"/>
</dbReference>
<dbReference type="STRING" id="9796.ENSECAP00000053660"/>
<comment type="domain">
    <text evidence="7">The DHHC domain is required for palmitoyltransferase activity.</text>
</comment>